<evidence type="ECO:0000256" key="5">
    <source>
        <dbReference type="ARBA" id="ARBA00022729"/>
    </source>
</evidence>
<feature type="compositionally biased region" description="Basic and acidic residues" evidence="8">
    <location>
        <begin position="909"/>
        <end position="926"/>
    </location>
</feature>
<protein>
    <recommendedName>
        <fullName evidence="11">TrbL/VirB6 plasmid conjugal transfer family protein</fullName>
    </recommendedName>
</protein>
<comment type="subcellular location">
    <subcellularLocation>
        <location evidence="1">Cell membrane</location>
        <topology evidence="1">Multi-pass membrane protein</topology>
    </subcellularLocation>
</comment>
<feature type="transmembrane region" description="Helical" evidence="9">
    <location>
        <begin position="494"/>
        <end position="514"/>
    </location>
</feature>
<feature type="compositionally biased region" description="Low complexity" evidence="8">
    <location>
        <begin position="847"/>
        <end position="865"/>
    </location>
</feature>
<dbReference type="EMBL" id="AP029170">
    <property type="protein sequence ID" value="BFD46626.1"/>
    <property type="molecule type" value="Genomic_DNA"/>
</dbReference>
<feature type="compositionally biased region" description="Basic and acidic residues" evidence="8">
    <location>
        <begin position="948"/>
        <end position="967"/>
    </location>
</feature>
<organism evidence="10">
    <name type="scientific">Candidatus Tisiphia endosymbiont of Sergentomyia squamirostris</name>
    <dbReference type="NCBI Taxonomy" id="3113639"/>
    <lineage>
        <taxon>Bacteria</taxon>
        <taxon>Pseudomonadati</taxon>
        <taxon>Pseudomonadota</taxon>
        <taxon>Alphaproteobacteria</taxon>
        <taxon>Rickettsiales</taxon>
        <taxon>Rickettsiaceae</taxon>
        <taxon>Rickettsieae</taxon>
        <taxon>Candidatus Tisiphia</taxon>
    </lineage>
</organism>
<feature type="transmembrane region" description="Helical" evidence="9">
    <location>
        <begin position="376"/>
        <end position="394"/>
    </location>
</feature>
<comment type="similarity">
    <text evidence="2">Belongs to the TrbL/VirB6 family.</text>
</comment>
<feature type="transmembrane region" description="Helical" evidence="9">
    <location>
        <begin position="406"/>
        <end position="426"/>
    </location>
</feature>
<feature type="region of interest" description="Disordered" evidence="8">
    <location>
        <begin position="782"/>
        <end position="883"/>
    </location>
</feature>
<feature type="transmembrane region" description="Helical" evidence="9">
    <location>
        <begin position="714"/>
        <end position="732"/>
    </location>
</feature>
<feature type="transmembrane region" description="Helical" evidence="9">
    <location>
        <begin position="526"/>
        <end position="548"/>
    </location>
</feature>
<evidence type="ECO:0000256" key="7">
    <source>
        <dbReference type="ARBA" id="ARBA00023136"/>
    </source>
</evidence>
<feature type="compositionally biased region" description="Polar residues" evidence="8">
    <location>
        <begin position="812"/>
        <end position="823"/>
    </location>
</feature>
<sequence length="991" mass="108235">MHYNFIKNLLSGTKIFAKIVVLCSILNFTIIHNSYAEEPKQKDTLDTIIDILSSLTCETQGIGDLLRTEFSHTCIPASFFTFAVANIISPGLYANTMLRLKINDHELFDGDYPGGQCARNNKIDPNDPKLTFALCNNVKLAAVRVQAIAISALAIAKAVLTGSDPWEEIMNAWKSNKASFHTIYKDKEDGYTDAMIDLVISPVPIPAIIFKVVKIKDTMCVAAPTILADWVPVGCKYIREPYPESIYATFMSLDGGTKKGPNTAIDPMAIVDCGLSSSSCYQRAYNNSKTAIVISSPLIECIKEMTARLLVSKDVCTFDDINKVINSSKRESSILFQFQRNMHRTVTALLTIYVIFFGFKIILSGDVPPKNEIINFVLKMLFVTYFSVGINITPGSNSDYNRLDGMVQWAFPLLLGGIDTLAGWVMNASPSELCKFDAKDYDKNLSYMALWDSLDCHVSHYLGLDILSTLLVENQYKNHDFKSFDFFSFSAPPYVYLLIPAIISGNMTLISLALSYPLLVISVGAFMLNATVMCMISIVILGVLAPLFVPMFLFEYTRGYFESWVKLLISFLLQPMVVVTFLIMMFSVYDFGFYGHCKYTSKTIQNSIESGGDGKRHVKIFFVNNNWNEYAKDESKGIDDAKSCKNSLGYMLNNPLATVFDFAKDNLNEIVKEKPGSGSTSDHLSKYQFLQGIIMGPGMFFVSPKLVFEKIKDIALALITACFTLYLMYHFSSQLAEFAADMTEGVPLSGVAIHPQAIYKAGMAALGAAGKMQAADKVARDAGGATKDMGGGGGSAEDTKATGGESAEDSLDTSGSSRDTVSTAGGGGGKSLGGGGLPISPTRHIAESTAAGVSESSSSNAGGSSRESRANLQTIDEPILPPTNKIVETEDFVNRSPQIATTNTQELGRTVEKASPAKELPKEQKTHDLLSKILGGLEDSTVQAGKAGDIKQEIKNREEKVRKESYLKTRPAKKTTTARTNVKKDGSDENS</sequence>
<evidence type="ECO:0008006" key="11">
    <source>
        <dbReference type="Google" id="ProtNLM"/>
    </source>
</evidence>
<evidence type="ECO:0000256" key="9">
    <source>
        <dbReference type="SAM" id="Phobius"/>
    </source>
</evidence>
<feature type="transmembrane region" description="Helical" evidence="9">
    <location>
        <begin position="568"/>
        <end position="589"/>
    </location>
</feature>
<feature type="transmembrane region" description="Helical" evidence="9">
    <location>
        <begin position="346"/>
        <end position="364"/>
    </location>
</feature>
<evidence type="ECO:0000256" key="4">
    <source>
        <dbReference type="ARBA" id="ARBA00022692"/>
    </source>
</evidence>
<feature type="region of interest" description="Disordered" evidence="8">
    <location>
        <begin position="948"/>
        <end position="991"/>
    </location>
</feature>
<evidence type="ECO:0000256" key="2">
    <source>
        <dbReference type="ARBA" id="ARBA00007802"/>
    </source>
</evidence>
<dbReference type="Pfam" id="PF04610">
    <property type="entry name" value="TrbL"/>
    <property type="match status" value="1"/>
</dbReference>
<evidence type="ECO:0000256" key="6">
    <source>
        <dbReference type="ARBA" id="ARBA00022989"/>
    </source>
</evidence>
<keyword evidence="5" id="KW-0732">Signal</keyword>
<accession>A0AAT9GA98</accession>
<reference evidence="10" key="1">
    <citation type="submission" date="2024-01" db="EMBL/GenBank/DDBJ databases">
        <title>Sequencing the genomes of a sandfly, Sergentomyia squamirostris, and its two endosymbionts.</title>
        <authorList>
            <person name="Itokawa K."/>
            <person name="Sanjoba C."/>
        </authorList>
    </citation>
    <scope>NUCLEOTIDE SEQUENCE</scope>
    <source>
        <strain evidence="10">RiSSQ</strain>
    </source>
</reference>
<gene>
    <name evidence="10" type="ORF">DMENIID0002_12720</name>
</gene>
<keyword evidence="6 9" id="KW-1133">Transmembrane helix</keyword>
<evidence type="ECO:0000256" key="3">
    <source>
        <dbReference type="ARBA" id="ARBA00022475"/>
    </source>
</evidence>
<dbReference type="InterPro" id="IPR007688">
    <property type="entry name" value="Conjugal_tfr_TrbL/VirB6"/>
</dbReference>
<dbReference type="GO" id="GO:0005886">
    <property type="term" value="C:plasma membrane"/>
    <property type="evidence" value="ECO:0007669"/>
    <property type="project" value="UniProtKB-SubCell"/>
</dbReference>
<proteinExistence type="inferred from homology"/>
<evidence type="ECO:0000256" key="1">
    <source>
        <dbReference type="ARBA" id="ARBA00004651"/>
    </source>
</evidence>
<evidence type="ECO:0000313" key="10">
    <source>
        <dbReference type="EMBL" id="BFD46626.1"/>
    </source>
</evidence>
<keyword evidence="3" id="KW-1003">Cell membrane</keyword>
<dbReference type="AlphaFoldDB" id="A0AAT9GA98"/>
<feature type="compositionally biased region" description="Gly residues" evidence="8">
    <location>
        <begin position="824"/>
        <end position="837"/>
    </location>
</feature>
<name>A0AAT9GA98_9RICK</name>
<evidence type="ECO:0000256" key="8">
    <source>
        <dbReference type="SAM" id="MobiDB-lite"/>
    </source>
</evidence>
<dbReference type="GO" id="GO:0030255">
    <property type="term" value="P:protein secretion by the type IV secretion system"/>
    <property type="evidence" value="ECO:0007669"/>
    <property type="project" value="InterPro"/>
</dbReference>
<feature type="compositionally biased region" description="Basic and acidic residues" evidence="8">
    <location>
        <begin position="982"/>
        <end position="991"/>
    </location>
</feature>
<keyword evidence="7 9" id="KW-0472">Membrane</keyword>
<keyword evidence="4 9" id="KW-0812">Transmembrane</keyword>
<feature type="region of interest" description="Disordered" evidence="8">
    <location>
        <begin position="901"/>
        <end position="926"/>
    </location>
</feature>